<dbReference type="Pfam" id="PF13920">
    <property type="entry name" value="zf-C3HC4_3"/>
    <property type="match status" value="1"/>
</dbReference>
<name>A0A6A3CIN9_HIBSY</name>
<reference evidence="7" key="1">
    <citation type="submission" date="2019-09" db="EMBL/GenBank/DDBJ databases">
        <title>Draft genome information of white flower Hibiscus syriacus.</title>
        <authorList>
            <person name="Kim Y.-M."/>
        </authorList>
    </citation>
    <scope>NUCLEOTIDE SEQUENCE [LARGE SCALE GENOMIC DNA]</scope>
    <source>
        <strain evidence="7">YM2019G1</strain>
    </source>
</reference>
<evidence type="ECO:0000256" key="1">
    <source>
        <dbReference type="ARBA" id="ARBA00022723"/>
    </source>
</evidence>
<dbReference type="GO" id="GO:0004842">
    <property type="term" value="F:ubiquitin-protein transferase activity"/>
    <property type="evidence" value="ECO:0007669"/>
    <property type="project" value="TreeGrafter"/>
</dbReference>
<dbReference type="Gene3D" id="3.30.40.10">
    <property type="entry name" value="Zinc/RING finger domain, C3HC4 (zinc finger)"/>
    <property type="match status" value="1"/>
</dbReference>
<evidence type="ECO:0000256" key="2">
    <source>
        <dbReference type="ARBA" id="ARBA00022771"/>
    </source>
</evidence>
<evidence type="ECO:0000256" key="5">
    <source>
        <dbReference type="SAM" id="Phobius"/>
    </source>
</evidence>
<dbReference type="Proteomes" id="UP000436088">
    <property type="component" value="Unassembled WGS sequence"/>
</dbReference>
<gene>
    <name evidence="7" type="ORF">F3Y22_tig00003725pilonHSYRG00299</name>
</gene>
<evidence type="ECO:0000256" key="3">
    <source>
        <dbReference type="ARBA" id="ARBA00022833"/>
    </source>
</evidence>
<protein>
    <recommendedName>
        <fullName evidence="6">RING-type domain-containing protein</fullName>
    </recommendedName>
</protein>
<accession>A0A6A3CIN9</accession>
<sequence>MQRGAREGIYVAMWLCMCMDDGMAPGLHGDLQGRRDYMATYKVAGTTWRPTRSPRLHGDLSIPAWLGMARIWLVACSPLALYSCMLPIGSYMARCMLPIGSLFLHAPRGLVYGSLHAPHWLSIPACSPLPRCILPIGSYDSYMARIWLVCHPRMSPVCRQDCMASSKVAWIAWRPMAITVEFTPFQQLIYDLYPENWVYLCPCAAFRIACQSLHPLFLHLLLILLPSSTDDGSFHLDQNAQNLASAVSSSSSMCDGFLSMAFFQSLDAQLENERLKSVLLEQRKRQLATLINVMESKALHLMKRKEEDLARARKKTLELEACLKKVEMESKTWERLAKTNEAIALDLSNAVEQVKEGLIMVSNAAEDAESVCCGSCDDQQEVKSSKKIACKHCNSRSSCVLFLPCRHLCSCMSCEAFLDSCPVCKAVKEASMKVFWA</sequence>
<keyword evidence="5" id="KW-0472">Membrane</keyword>
<keyword evidence="8" id="KW-1185">Reference proteome</keyword>
<keyword evidence="2 4" id="KW-0863">Zinc-finger</keyword>
<dbReference type="PROSITE" id="PS50089">
    <property type="entry name" value="ZF_RING_2"/>
    <property type="match status" value="1"/>
</dbReference>
<organism evidence="7 8">
    <name type="scientific">Hibiscus syriacus</name>
    <name type="common">Rose of Sharon</name>
    <dbReference type="NCBI Taxonomy" id="106335"/>
    <lineage>
        <taxon>Eukaryota</taxon>
        <taxon>Viridiplantae</taxon>
        <taxon>Streptophyta</taxon>
        <taxon>Embryophyta</taxon>
        <taxon>Tracheophyta</taxon>
        <taxon>Spermatophyta</taxon>
        <taxon>Magnoliopsida</taxon>
        <taxon>eudicotyledons</taxon>
        <taxon>Gunneridae</taxon>
        <taxon>Pentapetalae</taxon>
        <taxon>rosids</taxon>
        <taxon>malvids</taxon>
        <taxon>Malvales</taxon>
        <taxon>Malvaceae</taxon>
        <taxon>Malvoideae</taxon>
        <taxon>Hibiscus</taxon>
    </lineage>
</organism>
<dbReference type="PANTHER" id="PTHR42647">
    <property type="entry name" value="SBP (S-RIBONUCLEASE BINDING PROTEIN) FAMILY PROTEIN"/>
    <property type="match status" value="1"/>
</dbReference>
<evidence type="ECO:0000256" key="4">
    <source>
        <dbReference type="PROSITE-ProRule" id="PRU00175"/>
    </source>
</evidence>
<evidence type="ECO:0000259" key="6">
    <source>
        <dbReference type="PROSITE" id="PS50089"/>
    </source>
</evidence>
<dbReference type="PANTHER" id="PTHR42647:SF22">
    <property type="entry name" value="BOI-RELATED E3 UBIQUITIN-PROTEIN LIGASE 2-RELATED"/>
    <property type="match status" value="1"/>
</dbReference>
<keyword evidence="1" id="KW-0479">Metal-binding</keyword>
<evidence type="ECO:0000313" key="7">
    <source>
        <dbReference type="EMBL" id="KAE8729275.1"/>
    </source>
</evidence>
<keyword evidence="3" id="KW-0862">Zinc</keyword>
<dbReference type="GO" id="GO:0008270">
    <property type="term" value="F:zinc ion binding"/>
    <property type="evidence" value="ECO:0007669"/>
    <property type="project" value="UniProtKB-KW"/>
</dbReference>
<dbReference type="AlphaFoldDB" id="A0A6A3CIN9"/>
<dbReference type="EMBL" id="VEPZ02000231">
    <property type="protein sequence ID" value="KAE8729275.1"/>
    <property type="molecule type" value="Genomic_DNA"/>
</dbReference>
<proteinExistence type="predicted"/>
<feature type="domain" description="RING-type" evidence="6">
    <location>
        <begin position="390"/>
        <end position="425"/>
    </location>
</feature>
<comment type="caution">
    <text evidence="7">The sequence shown here is derived from an EMBL/GenBank/DDBJ whole genome shotgun (WGS) entry which is preliminary data.</text>
</comment>
<dbReference type="InterPro" id="IPR013083">
    <property type="entry name" value="Znf_RING/FYVE/PHD"/>
</dbReference>
<dbReference type="FunFam" id="3.30.40.10:FF:000239">
    <property type="entry name" value="probable BOI-related E3 ubiquitin-protein ligase 2"/>
    <property type="match status" value="1"/>
</dbReference>
<keyword evidence="5" id="KW-1133">Transmembrane helix</keyword>
<feature type="transmembrane region" description="Helical" evidence="5">
    <location>
        <begin position="71"/>
        <end position="93"/>
    </location>
</feature>
<dbReference type="InterPro" id="IPR001841">
    <property type="entry name" value="Znf_RING"/>
</dbReference>
<keyword evidence="5" id="KW-0812">Transmembrane</keyword>
<evidence type="ECO:0000313" key="8">
    <source>
        <dbReference type="Proteomes" id="UP000436088"/>
    </source>
</evidence>